<dbReference type="AlphaFoldDB" id="A0A117LH77"/>
<sequence>MNRKAKRHRAIAFLGMLASILLIGGIVACSTKSAGNAAVNVVKKHLEAEKNNDYDAWISTLIEEKQRAFTKETNGEFGVISLTVEKVEVSDKETQRMKERYTGSELAQSRGWSDEYLSENMIVVSTQYTVDYDNTKVPYTEGTLTQDFILIRDDQDSPWLIWDASSPSD</sequence>
<accession>A0A117LH77</accession>
<name>A0A117LH77_9CHLR</name>
<dbReference type="EMBL" id="LGFU01000002">
    <property type="protein sequence ID" value="KUK47007.1"/>
    <property type="molecule type" value="Genomic_DNA"/>
</dbReference>
<organism evidence="2 3">
    <name type="scientific">Anaerolinea thermophila</name>
    <dbReference type="NCBI Taxonomy" id="167964"/>
    <lineage>
        <taxon>Bacteria</taxon>
        <taxon>Bacillati</taxon>
        <taxon>Chloroflexota</taxon>
        <taxon>Anaerolineae</taxon>
        <taxon>Anaerolineales</taxon>
        <taxon>Anaerolineaceae</taxon>
        <taxon>Anaerolinea</taxon>
    </lineage>
</organism>
<proteinExistence type="predicted"/>
<evidence type="ECO:0000313" key="2">
    <source>
        <dbReference type="EMBL" id="KUK47007.1"/>
    </source>
</evidence>
<dbReference type="Proteomes" id="UP000064249">
    <property type="component" value="Unassembled WGS sequence"/>
</dbReference>
<feature type="domain" description="DUF4829" evidence="1">
    <location>
        <begin position="40"/>
        <end position="163"/>
    </location>
</feature>
<reference evidence="2 3" key="1">
    <citation type="journal article" date="2015" name="MBio">
        <title>Genome-Resolved Metagenomic Analysis Reveals Roles for Candidate Phyla and Other Microbial Community Members in Biogeochemical Transformations in Oil Reservoirs.</title>
        <authorList>
            <person name="Hu P."/>
            <person name="Tom L."/>
            <person name="Singh A."/>
            <person name="Thomas B.C."/>
            <person name="Baker B.J."/>
            <person name="Piceno Y.M."/>
            <person name="Andersen G.L."/>
            <person name="Banfield J.F."/>
        </authorList>
    </citation>
    <scope>NUCLEOTIDE SEQUENCE [LARGE SCALE GENOMIC DNA]</scope>
    <source>
        <strain evidence="2">46_16</strain>
    </source>
</reference>
<dbReference type="InterPro" id="IPR032256">
    <property type="entry name" value="DUF4829"/>
</dbReference>
<dbReference type="Pfam" id="PF16111">
    <property type="entry name" value="DUF4829"/>
    <property type="match status" value="1"/>
</dbReference>
<evidence type="ECO:0000259" key="1">
    <source>
        <dbReference type="Pfam" id="PF16111"/>
    </source>
</evidence>
<gene>
    <name evidence="2" type="ORF">XD73_0076</name>
</gene>
<evidence type="ECO:0000313" key="3">
    <source>
        <dbReference type="Proteomes" id="UP000064249"/>
    </source>
</evidence>
<comment type="caution">
    <text evidence="2">The sequence shown here is derived from an EMBL/GenBank/DDBJ whole genome shotgun (WGS) entry which is preliminary data.</text>
</comment>
<dbReference type="PROSITE" id="PS51257">
    <property type="entry name" value="PROKAR_LIPOPROTEIN"/>
    <property type="match status" value="1"/>
</dbReference>
<protein>
    <recommendedName>
        <fullName evidence="1">DUF4829 domain-containing protein</fullName>
    </recommendedName>
</protein>